<comment type="subcellular location">
    <subcellularLocation>
        <location evidence="1">Cell membrane</location>
        <topology evidence="1">Multi-pass membrane protein</topology>
    </subcellularLocation>
</comment>
<dbReference type="EMBL" id="JBHLVF010000047">
    <property type="protein sequence ID" value="MFC0395949.1"/>
    <property type="molecule type" value="Genomic_DNA"/>
</dbReference>
<keyword evidence="11" id="KW-1185">Reference proteome</keyword>
<dbReference type="PROSITE" id="PS50929">
    <property type="entry name" value="ABC_TM1F"/>
    <property type="match status" value="1"/>
</dbReference>
<feature type="transmembrane region" description="Helical" evidence="7">
    <location>
        <begin position="150"/>
        <end position="171"/>
    </location>
</feature>
<evidence type="ECO:0000259" key="9">
    <source>
        <dbReference type="PROSITE" id="PS50929"/>
    </source>
</evidence>
<evidence type="ECO:0000256" key="5">
    <source>
        <dbReference type="ARBA" id="ARBA00022989"/>
    </source>
</evidence>
<name>A0ABV6JJ63_9BACL</name>
<dbReference type="PROSITE" id="PS00211">
    <property type="entry name" value="ABC_TRANSPORTER_1"/>
    <property type="match status" value="1"/>
</dbReference>
<proteinExistence type="predicted"/>
<dbReference type="PANTHER" id="PTHR24221">
    <property type="entry name" value="ATP-BINDING CASSETTE SUB-FAMILY B"/>
    <property type="match status" value="1"/>
</dbReference>
<dbReference type="PROSITE" id="PS50893">
    <property type="entry name" value="ABC_TRANSPORTER_2"/>
    <property type="match status" value="1"/>
</dbReference>
<dbReference type="SUPFAM" id="SSF90123">
    <property type="entry name" value="ABC transporter transmembrane region"/>
    <property type="match status" value="1"/>
</dbReference>
<dbReference type="Proteomes" id="UP001589818">
    <property type="component" value="Unassembled WGS sequence"/>
</dbReference>
<dbReference type="InterPro" id="IPR027417">
    <property type="entry name" value="P-loop_NTPase"/>
</dbReference>
<evidence type="ECO:0000256" key="7">
    <source>
        <dbReference type="SAM" id="Phobius"/>
    </source>
</evidence>
<dbReference type="Pfam" id="PF00005">
    <property type="entry name" value="ABC_tran"/>
    <property type="match status" value="1"/>
</dbReference>
<dbReference type="RefSeq" id="WP_204817438.1">
    <property type="nucleotide sequence ID" value="NZ_JANHOF010000002.1"/>
</dbReference>
<keyword evidence="6 7" id="KW-0472">Membrane</keyword>
<evidence type="ECO:0000256" key="3">
    <source>
        <dbReference type="ARBA" id="ARBA00022741"/>
    </source>
</evidence>
<dbReference type="Pfam" id="PF00664">
    <property type="entry name" value="ABC_membrane"/>
    <property type="match status" value="1"/>
</dbReference>
<accession>A0ABV6JJ63</accession>
<dbReference type="InterPro" id="IPR003593">
    <property type="entry name" value="AAA+_ATPase"/>
</dbReference>
<feature type="domain" description="ABC transporter" evidence="8">
    <location>
        <begin position="350"/>
        <end position="586"/>
    </location>
</feature>
<evidence type="ECO:0000256" key="2">
    <source>
        <dbReference type="ARBA" id="ARBA00022692"/>
    </source>
</evidence>
<evidence type="ECO:0000256" key="1">
    <source>
        <dbReference type="ARBA" id="ARBA00004651"/>
    </source>
</evidence>
<evidence type="ECO:0000256" key="4">
    <source>
        <dbReference type="ARBA" id="ARBA00022840"/>
    </source>
</evidence>
<dbReference type="GO" id="GO:0005524">
    <property type="term" value="F:ATP binding"/>
    <property type="evidence" value="ECO:0007669"/>
    <property type="project" value="UniProtKB-KW"/>
</dbReference>
<comment type="caution">
    <text evidence="10">The sequence shown here is derived from an EMBL/GenBank/DDBJ whole genome shotgun (WGS) entry which is preliminary data.</text>
</comment>
<protein>
    <submittedName>
        <fullName evidence="10">ABC transporter ATP-binding protein</fullName>
    </submittedName>
</protein>
<keyword evidence="3" id="KW-0547">Nucleotide-binding</keyword>
<evidence type="ECO:0000259" key="8">
    <source>
        <dbReference type="PROSITE" id="PS50893"/>
    </source>
</evidence>
<dbReference type="InterPro" id="IPR039421">
    <property type="entry name" value="Type_1_exporter"/>
</dbReference>
<gene>
    <name evidence="10" type="ORF">ACFFJ8_31835</name>
</gene>
<dbReference type="Gene3D" id="3.40.50.300">
    <property type="entry name" value="P-loop containing nucleotide triphosphate hydrolases"/>
    <property type="match status" value="1"/>
</dbReference>
<feature type="transmembrane region" description="Helical" evidence="7">
    <location>
        <begin position="261"/>
        <end position="279"/>
    </location>
</feature>
<evidence type="ECO:0000313" key="10">
    <source>
        <dbReference type="EMBL" id="MFC0395949.1"/>
    </source>
</evidence>
<keyword evidence="2 7" id="KW-0812">Transmembrane</keyword>
<evidence type="ECO:0000256" key="6">
    <source>
        <dbReference type="ARBA" id="ARBA00023136"/>
    </source>
</evidence>
<sequence>MAHIVFYIKRLHNNAGKWLYINLFGMVIISFFESMSIYLLIPMLSLIGMFNMNVDSIPMISGLFEGLQGKLNLAVILIIYGVLIIGQALLQRNQAILNIKIQQGFIRFLRMETYQALLQANWSFFLRKRKSDFNHILTSELARVSQGTHLALRLVTSVLFTAIQIAFAFWISSQLTALVLISGVLLLIFSRRFIRNAKTIGDITTELSQSYFTGVTEHFNGIKDIKTNRLEDVHLSWFRSLCYRMEHNLVQLTRLQSTTQFIYRTALVILIVLFVYLSIEVFKVRTEQLMLIVVIFSRLWPRLTDIQNSLEQIASTIPAFKSLLDLQQECSAAKEHVAGHREPYVIHEGMACRNIQFRYGPHDSAYALRNVNIYIPANRMTAIVGKSGAGKSTLIDILIGLIKPEKGEVVIDGVPLNEGDLHALRSSVSYVSQDPFLFHSSIRENLLLVEPNAGEEQIWAALEFSASSEFVRSLPQGLDTIIGDRGVRLSGGERQRLVLARAMLRKPSILVLDEATSALDNENEAIIREAMERLKGSMTIIVIAHRLSTIRNADQVIVMEKGEVIQQGKYQQLAREAKGTFGQLLAYQTEAKR</sequence>
<keyword evidence="4 10" id="KW-0067">ATP-binding</keyword>
<feature type="transmembrane region" description="Helical" evidence="7">
    <location>
        <begin position="71"/>
        <end position="90"/>
    </location>
</feature>
<feature type="domain" description="ABC transmembrane type-1" evidence="9">
    <location>
        <begin position="23"/>
        <end position="315"/>
    </location>
</feature>
<dbReference type="InterPro" id="IPR017871">
    <property type="entry name" value="ABC_transporter-like_CS"/>
</dbReference>
<reference evidence="10 11" key="1">
    <citation type="submission" date="2024-09" db="EMBL/GenBank/DDBJ databases">
        <authorList>
            <person name="Sun Q."/>
            <person name="Mori K."/>
        </authorList>
    </citation>
    <scope>NUCLEOTIDE SEQUENCE [LARGE SCALE GENOMIC DNA]</scope>
    <source>
        <strain evidence="10 11">CCM 4839</strain>
    </source>
</reference>
<dbReference type="SMART" id="SM00382">
    <property type="entry name" value="AAA"/>
    <property type="match status" value="1"/>
</dbReference>
<keyword evidence="5 7" id="KW-1133">Transmembrane helix</keyword>
<dbReference type="InterPro" id="IPR036640">
    <property type="entry name" value="ABC1_TM_sf"/>
</dbReference>
<dbReference type="SUPFAM" id="SSF52540">
    <property type="entry name" value="P-loop containing nucleoside triphosphate hydrolases"/>
    <property type="match status" value="1"/>
</dbReference>
<evidence type="ECO:0000313" key="11">
    <source>
        <dbReference type="Proteomes" id="UP001589818"/>
    </source>
</evidence>
<feature type="transmembrane region" description="Helical" evidence="7">
    <location>
        <begin position="21"/>
        <end position="51"/>
    </location>
</feature>
<dbReference type="PANTHER" id="PTHR24221:SF654">
    <property type="entry name" value="ATP-BINDING CASSETTE SUB-FAMILY B MEMBER 6"/>
    <property type="match status" value="1"/>
</dbReference>
<dbReference type="InterPro" id="IPR011527">
    <property type="entry name" value="ABC1_TM_dom"/>
</dbReference>
<dbReference type="InterPro" id="IPR003439">
    <property type="entry name" value="ABC_transporter-like_ATP-bd"/>
</dbReference>
<organism evidence="10 11">
    <name type="scientific">Paenibacillus mendelii</name>
    <dbReference type="NCBI Taxonomy" id="206163"/>
    <lineage>
        <taxon>Bacteria</taxon>
        <taxon>Bacillati</taxon>
        <taxon>Bacillota</taxon>
        <taxon>Bacilli</taxon>
        <taxon>Bacillales</taxon>
        <taxon>Paenibacillaceae</taxon>
        <taxon>Paenibacillus</taxon>
    </lineage>
</organism>
<feature type="transmembrane region" description="Helical" evidence="7">
    <location>
        <begin position="177"/>
        <end position="194"/>
    </location>
</feature>
<dbReference type="Gene3D" id="1.20.1560.10">
    <property type="entry name" value="ABC transporter type 1, transmembrane domain"/>
    <property type="match status" value="1"/>
</dbReference>